<dbReference type="Pfam" id="PF02771">
    <property type="entry name" value="Acyl-CoA_dh_N"/>
    <property type="match status" value="1"/>
</dbReference>
<dbReference type="Gene3D" id="1.20.140.10">
    <property type="entry name" value="Butyryl-CoA Dehydrogenase, subunit A, domain 3"/>
    <property type="match status" value="1"/>
</dbReference>
<reference evidence="11" key="1">
    <citation type="journal article" date="2019" name="Int. J. Syst. Evol. Microbiol.">
        <title>The Global Catalogue of Microorganisms (GCM) 10K type strain sequencing project: providing services to taxonomists for standard genome sequencing and annotation.</title>
        <authorList>
            <consortium name="The Broad Institute Genomics Platform"/>
            <consortium name="The Broad Institute Genome Sequencing Center for Infectious Disease"/>
            <person name="Wu L."/>
            <person name="Ma J."/>
        </authorList>
    </citation>
    <scope>NUCLEOTIDE SEQUENCE [LARGE SCALE GENOMIC DNA]</scope>
    <source>
        <strain evidence="11">CECT 8531</strain>
    </source>
</reference>
<evidence type="ECO:0000256" key="5">
    <source>
        <dbReference type="ARBA" id="ARBA00023002"/>
    </source>
</evidence>
<evidence type="ECO:0000256" key="1">
    <source>
        <dbReference type="ARBA" id="ARBA00001974"/>
    </source>
</evidence>
<dbReference type="InterPro" id="IPR009100">
    <property type="entry name" value="AcylCoA_DH/oxidase_NM_dom_sf"/>
</dbReference>
<evidence type="ECO:0000313" key="10">
    <source>
        <dbReference type="EMBL" id="MFC4291128.1"/>
    </source>
</evidence>
<protein>
    <submittedName>
        <fullName evidence="10">Acyl-CoA dehydrogenase family protein</fullName>
    </submittedName>
</protein>
<gene>
    <name evidence="10" type="ORF">ACFOWX_01735</name>
</gene>
<keyword evidence="4 6" id="KW-0274">FAD</keyword>
<dbReference type="SUPFAM" id="SSF56645">
    <property type="entry name" value="Acyl-CoA dehydrogenase NM domain-like"/>
    <property type="match status" value="1"/>
</dbReference>
<dbReference type="InterPro" id="IPR006091">
    <property type="entry name" value="Acyl-CoA_Oxase/DH_mid-dom"/>
</dbReference>
<evidence type="ECO:0000259" key="8">
    <source>
        <dbReference type="Pfam" id="PF02770"/>
    </source>
</evidence>
<organism evidence="10 11">
    <name type="scientific">Sphingorhabdus arenilitoris</name>
    <dbReference type="NCBI Taxonomy" id="1490041"/>
    <lineage>
        <taxon>Bacteria</taxon>
        <taxon>Pseudomonadati</taxon>
        <taxon>Pseudomonadota</taxon>
        <taxon>Alphaproteobacteria</taxon>
        <taxon>Sphingomonadales</taxon>
        <taxon>Sphingomonadaceae</taxon>
        <taxon>Sphingorhabdus</taxon>
    </lineage>
</organism>
<evidence type="ECO:0000259" key="7">
    <source>
        <dbReference type="Pfam" id="PF00441"/>
    </source>
</evidence>
<proteinExistence type="inferred from homology"/>
<evidence type="ECO:0000313" key="11">
    <source>
        <dbReference type="Proteomes" id="UP001595887"/>
    </source>
</evidence>
<comment type="caution">
    <text evidence="10">The sequence shown here is derived from an EMBL/GenBank/DDBJ whole genome shotgun (WGS) entry which is preliminary data.</text>
</comment>
<dbReference type="Pfam" id="PF00441">
    <property type="entry name" value="Acyl-CoA_dh_1"/>
    <property type="match status" value="1"/>
</dbReference>
<dbReference type="SUPFAM" id="SSF47203">
    <property type="entry name" value="Acyl-CoA dehydrogenase C-terminal domain-like"/>
    <property type="match status" value="1"/>
</dbReference>
<dbReference type="Gene3D" id="2.40.110.10">
    <property type="entry name" value="Butyryl-CoA Dehydrogenase, subunit A, domain 2"/>
    <property type="match status" value="1"/>
</dbReference>
<feature type="domain" description="Acyl-CoA oxidase/dehydrogenase middle" evidence="8">
    <location>
        <begin position="125"/>
        <end position="218"/>
    </location>
</feature>
<dbReference type="Proteomes" id="UP001595887">
    <property type="component" value="Unassembled WGS sequence"/>
</dbReference>
<comment type="similarity">
    <text evidence="2 6">Belongs to the acyl-CoA dehydrogenase family.</text>
</comment>
<dbReference type="InterPro" id="IPR037069">
    <property type="entry name" value="AcylCoA_DH/ox_N_sf"/>
</dbReference>
<keyword evidence="5 6" id="KW-0560">Oxidoreductase</keyword>
<dbReference type="Gene3D" id="1.10.540.10">
    <property type="entry name" value="Acyl-CoA dehydrogenase/oxidase, N-terminal domain"/>
    <property type="match status" value="1"/>
</dbReference>
<dbReference type="EMBL" id="JBHSDH010000010">
    <property type="protein sequence ID" value="MFC4291128.1"/>
    <property type="molecule type" value="Genomic_DNA"/>
</dbReference>
<keyword evidence="11" id="KW-1185">Reference proteome</keyword>
<name>A0ABV8RD48_9SPHN</name>
<feature type="domain" description="Acyl-CoA dehydrogenase/oxidase N-terminal" evidence="9">
    <location>
        <begin position="7"/>
        <end position="121"/>
    </location>
</feature>
<keyword evidence="3 6" id="KW-0285">Flavoprotein</keyword>
<dbReference type="PANTHER" id="PTHR43292">
    <property type="entry name" value="ACYL-COA DEHYDROGENASE"/>
    <property type="match status" value="1"/>
</dbReference>
<evidence type="ECO:0000256" key="4">
    <source>
        <dbReference type="ARBA" id="ARBA00022827"/>
    </source>
</evidence>
<dbReference type="InterPro" id="IPR036250">
    <property type="entry name" value="AcylCo_DH-like_C"/>
</dbReference>
<dbReference type="InterPro" id="IPR046373">
    <property type="entry name" value="Acyl-CoA_Oxase/DH_mid-dom_sf"/>
</dbReference>
<dbReference type="InterPro" id="IPR009075">
    <property type="entry name" value="AcylCo_DH/oxidase_C"/>
</dbReference>
<dbReference type="RefSeq" id="WP_381420723.1">
    <property type="nucleotide sequence ID" value="NZ_JBHSDH010000010.1"/>
</dbReference>
<feature type="domain" description="Acyl-CoA dehydrogenase/oxidase C-terminal" evidence="7">
    <location>
        <begin position="231"/>
        <end position="394"/>
    </location>
</feature>
<evidence type="ECO:0000259" key="9">
    <source>
        <dbReference type="Pfam" id="PF02771"/>
    </source>
</evidence>
<evidence type="ECO:0000256" key="6">
    <source>
        <dbReference type="RuleBase" id="RU362125"/>
    </source>
</evidence>
<accession>A0ABV8RD48</accession>
<sequence length="397" mass="44199">MDMEFSAENIAFREEVRSFIQDNYPDSLRAAQEEGEEMSKENFLTWHRILAKKGWVAPAWPVEYGGPGWTPTQRFIFSEEIAAADCVAIMPFGINMVGPVIYTFGTPEQKAQFLPRILSGEDWWCQGYSEPGAGSDLASLRTTAVRDGDDYIVNGQKTWTTMAQHADWGFFLVKTDKEAKAQESISFLLIDMKSPGVTVRPIITLGGEHEVNEVWLEDVRVPVSNRVYEENKGWTCAKFLLAHERTGIAGVARSKRGVEKIKSIARSEVDGDRPLLQNPFFKRKVSELEIDLTALEFTELRSLAGEAAGKGPGPESSLLKIKGSEIQQRITELALEAVGHYGAPYFRGFGEGDNAHPIGPDYAHRAAPTYFNTRKTTIYGGSNEIQRNIIAKMVLGL</sequence>
<dbReference type="PANTHER" id="PTHR43292:SF3">
    <property type="entry name" value="ACYL-COA DEHYDROGENASE FADE29"/>
    <property type="match status" value="1"/>
</dbReference>
<evidence type="ECO:0000256" key="3">
    <source>
        <dbReference type="ARBA" id="ARBA00022630"/>
    </source>
</evidence>
<evidence type="ECO:0000256" key="2">
    <source>
        <dbReference type="ARBA" id="ARBA00009347"/>
    </source>
</evidence>
<comment type="cofactor">
    <cofactor evidence="1 6">
        <name>FAD</name>
        <dbReference type="ChEBI" id="CHEBI:57692"/>
    </cofactor>
</comment>
<dbReference type="InterPro" id="IPR052161">
    <property type="entry name" value="Mycobact_Acyl-CoA_DH"/>
</dbReference>
<dbReference type="InterPro" id="IPR013786">
    <property type="entry name" value="AcylCoA_DH/ox_N"/>
</dbReference>
<dbReference type="Pfam" id="PF02770">
    <property type="entry name" value="Acyl-CoA_dh_M"/>
    <property type="match status" value="1"/>
</dbReference>